<sequence>MCRVSSFVIAVLSVLYFGKRVESLLTTNFVGSAKSLHHPIYFSIRQRNGADGKWLKSYKSEYNHLDDQNMKKLEKIFYLKNKRYSPYNKAIYMNRTQPETIFINRQIIENINKEIMSNMAERDSLPDDLNDDDNYDEDDDDLDDEEPHFPSDPRKSRPKSTYDREGNGYYDKDGVYRYRDPTVFFIPKHMTTQGKNSPSNNEFDTGSQFQIIRNSSYSFQDIGGYDTVKKELLQTADILINYDKYQKFNVRTPKGMIFEGPPGNGKTLMAKGFSGEINVTFIPVSGSEFSEKYVGVGASRVRELFKLAEENKPCIIFIDEIDALARKRGNDMVSSNSEKDQTLNQLLINLDGYKDAHGIFVIGATNRLDLLDPALVRAGRMDKHIFIGNPDSTTRRAIIDIHLQGKPLDPLVDIHYIVEMTGGFSGAQIENLLNESMLRALRENREIITFEDLEYIANRILAGWQSTESKYSDDIIDRIAIHEMGHALVGFFSKAHSKLVKVCLNTWSPKTPGYTIFDSNDEDSNIYTKNGLFAHLMVLLSGRIAEEVFYGYSVTTGAKKDFEEAYILAHNMIVKYGMGKKNIYPDSSDQSKFLIDQEVNELILKAQEESLEIITSAKELLLDCKVILKNTNLLKPEDIVQIIENKYPELQRM</sequence>
<dbReference type="GO" id="GO:0004222">
    <property type="term" value="F:metalloendopeptidase activity"/>
    <property type="evidence" value="ECO:0007669"/>
    <property type="project" value="InterPro"/>
</dbReference>
<feature type="compositionally biased region" description="Basic and acidic residues" evidence="11">
    <location>
        <begin position="147"/>
        <end position="174"/>
    </location>
</feature>
<evidence type="ECO:0000256" key="8">
    <source>
        <dbReference type="ARBA" id="ARBA00022840"/>
    </source>
</evidence>
<dbReference type="InterPro" id="IPR000642">
    <property type="entry name" value="Peptidase_M41"/>
</dbReference>
<dbReference type="SUPFAM" id="SSF52540">
    <property type="entry name" value="P-loop containing nucleoside triphosphate hydrolases"/>
    <property type="match status" value="1"/>
</dbReference>
<keyword evidence="7" id="KW-0862">Zinc</keyword>
<dbReference type="Gene3D" id="3.40.50.300">
    <property type="entry name" value="P-loop containing nucleotide triphosphate hydrolases"/>
    <property type="match status" value="1"/>
</dbReference>
<dbReference type="Gene3D" id="1.20.58.760">
    <property type="entry name" value="Peptidase M41"/>
    <property type="match status" value="1"/>
</dbReference>
<dbReference type="SMART" id="SM00382">
    <property type="entry name" value="AAA"/>
    <property type="match status" value="1"/>
</dbReference>
<name>A0A6C0IBC3_9ZZZZ</name>
<evidence type="ECO:0000256" key="2">
    <source>
        <dbReference type="ARBA" id="ARBA00010044"/>
    </source>
</evidence>
<dbReference type="InterPro" id="IPR037219">
    <property type="entry name" value="Peptidase_M41-like"/>
</dbReference>
<evidence type="ECO:0000256" key="3">
    <source>
        <dbReference type="ARBA" id="ARBA00022670"/>
    </source>
</evidence>
<dbReference type="GO" id="GO:0005524">
    <property type="term" value="F:ATP binding"/>
    <property type="evidence" value="ECO:0007669"/>
    <property type="project" value="UniProtKB-KW"/>
</dbReference>
<evidence type="ECO:0000256" key="10">
    <source>
        <dbReference type="ARBA" id="ARBA00023054"/>
    </source>
</evidence>
<dbReference type="SUPFAM" id="SSF140990">
    <property type="entry name" value="FtsH protease domain-like"/>
    <property type="match status" value="1"/>
</dbReference>
<dbReference type="InterPro" id="IPR027417">
    <property type="entry name" value="P-loop_NTPase"/>
</dbReference>
<accession>A0A6C0IBC3</accession>
<organism evidence="13">
    <name type="scientific">viral metagenome</name>
    <dbReference type="NCBI Taxonomy" id="1070528"/>
    <lineage>
        <taxon>unclassified sequences</taxon>
        <taxon>metagenomes</taxon>
        <taxon>organismal metagenomes</taxon>
    </lineage>
</organism>
<keyword evidence="6" id="KW-0378">Hydrolase</keyword>
<evidence type="ECO:0000256" key="7">
    <source>
        <dbReference type="ARBA" id="ARBA00022833"/>
    </source>
</evidence>
<keyword evidence="3" id="KW-0645">Protease</keyword>
<dbReference type="FunFam" id="3.40.50.300:FF:001025">
    <property type="entry name" value="ATPase family, AAA domain-containing 2B"/>
    <property type="match status" value="1"/>
</dbReference>
<dbReference type="Pfam" id="PF00004">
    <property type="entry name" value="AAA"/>
    <property type="match status" value="1"/>
</dbReference>
<dbReference type="PANTHER" id="PTHR23076">
    <property type="entry name" value="METALLOPROTEASE M41 FTSH"/>
    <property type="match status" value="1"/>
</dbReference>
<dbReference type="GO" id="GO:0046872">
    <property type="term" value="F:metal ion binding"/>
    <property type="evidence" value="ECO:0007669"/>
    <property type="project" value="UniProtKB-KW"/>
</dbReference>
<dbReference type="Gene3D" id="1.10.8.60">
    <property type="match status" value="1"/>
</dbReference>
<comment type="cofactor">
    <cofactor evidence="1">
        <name>Zn(2+)</name>
        <dbReference type="ChEBI" id="CHEBI:29105"/>
    </cofactor>
</comment>
<dbReference type="GO" id="GO:0004176">
    <property type="term" value="F:ATP-dependent peptidase activity"/>
    <property type="evidence" value="ECO:0007669"/>
    <property type="project" value="InterPro"/>
</dbReference>
<proteinExistence type="inferred from homology"/>
<dbReference type="InterPro" id="IPR003959">
    <property type="entry name" value="ATPase_AAA_core"/>
</dbReference>
<dbReference type="PROSITE" id="PS00674">
    <property type="entry name" value="AAA"/>
    <property type="match status" value="1"/>
</dbReference>
<keyword evidence="9" id="KW-0482">Metalloprotease</keyword>
<comment type="similarity">
    <text evidence="2">In the C-terminal section; belongs to the peptidase M41 family.</text>
</comment>
<evidence type="ECO:0000259" key="12">
    <source>
        <dbReference type="SMART" id="SM00382"/>
    </source>
</evidence>
<evidence type="ECO:0000256" key="4">
    <source>
        <dbReference type="ARBA" id="ARBA00022723"/>
    </source>
</evidence>
<feature type="compositionally biased region" description="Acidic residues" evidence="11">
    <location>
        <begin position="126"/>
        <end position="146"/>
    </location>
</feature>
<reference evidence="13" key="1">
    <citation type="journal article" date="2020" name="Nature">
        <title>Giant virus diversity and host interactions through global metagenomics.</title>
        <authorList>
            <person name="Schulz F."/>
            <person name="Roux S."/>
            <person name="Paez-Espino D."/>
            <person name="Jungbluth S."/>
            <person name="Walsh D.A."/>
            <person name="Denef V.J."/>
            <person name="McMahon K.D."/>
            <person name="Konstantinidis K.T."/>
            <person name="Eloe-Fadrosh E.A."/>
            <person name="Kyrpides N.C."/>
            <person name="Woyke T."/>
        </authorList>
    </citation>
    <scope>NUCLEOTIDE SEQUENCE</scope>
    <source>
        <strain evidence="13">GVMAG-M-3300023184-68</strain>
    </source>
</reference>
<feature type="region of interest" description="Disordered" evidence="11">
    <location>
        <begin position="122"/>
        <end position="174"/>
    </location>
</feature>
<dbReference type="InterPro" id="IPR003593">
    <property type="entry name" value="AAA+_ATPase"/>
</dbReference>
<keyword evidence="8" id="KW-0067">ATP-binding</keyword>
<dbReference type="AlphaFoldDB" id="A0A6C0IBC3"/>
<protein>
    <recommendedName>
        <fullName evidence="12">AAA+ ATPase domain-containing protein</fullName>
    </recommendedName>
</protein>
<dbReference type="GO" id="GO:0006508">
    <property type="term" value="P:proteolysis"/>
    <property type="evidence" value="ECO:0007669"/>
    <property type="project" value="UniProtKB-KW"/>
</dbReference>
<evidence type="ECO:0000256" key="5">
    <source>
        <dbReference type="ARBA" id="ARBA00022741"/>
    </source>
</evidence>
<keyword evidence="5" id="KW-0547">Nucleotide-binding</keyword>
<evidence type="ECO:0000256" key="11">
    <source>
        <dbReference type="SAM" id="MobiDB-lite"/>
    </source>
</evidence>
<evidence type="ECO:0000256" key="6">
    <source>
        <dbReference type="ARBA" id="ARBA00022801"/>
    </source>
</evidence>
<dbReference type="GO" id="GO:0016887">
    <property type="term" value="F:ATP hydrolysis activity"/>
    <property type="evidence" value="ECO:0007669"/>
    <property type="project" value="InterPro"/>
</dbReference>
<evidence type="ECO:0000256" key="1">
    <source>
        <dbReference type="ARBA" id="ARBA00001947"/>
    </source>
</evidence>
<dbReference type="Pfam" id="PF01434">
    <property type="entry name" value="Peptidase_M41"/>
    <property type="match status" value="1"/>
</dbReference>
<evidence type="ECO:0000256" key="9">
    <source>
        <dbReference type="ARBA" id="ARBA00023049"/>
    </source>
</evidence>
<dbReference type="InterPro" id="IPR041569">
    <property type="entry name" value="AAA_lid_3"/>
</dbReference>
<dbReference type="PANTHER" id="PTHR23076:SF97">
    <property type="entry name" value="ATP-DEPENDENT ZINC METALLOPROTEASE YME1L1"/>
    <property type="match status" value="1"/>
</dbReference>
<keyword evidence="10" id="KW-0175">Coiled coil</keyword>
<feature type="domain" description="AAA+ ATPase" evidence="12">
    <location>
        <begin position="252"/>
        <end position="391"/>
    </location>
</feature>
<keyword evidence="4" id="KW-0479">Metal-binding</keyword>
<dbReference type="Pfam" id="PF17862">
    <property type="entry name" value="AAA_lid_3"/>
    <property type="match status" value="1"/>
</dbReference>
<dbReference type="EMBL" id="MN740153">
    <property type="protein sequence ID" value="QHT90328.1"/>
    <property type="molecule type" value="Genomic_DNA"/>
</dbReference>
<dbReference type="InterPro" id="IPR003960">
    <property type="entry name" value="ATPase_AAA_CS"/>
</dbReference>
<evidence type="ECO:0000313" key="13">
    <source>
        <dbReference type="EMBL" id="QHT90328.1"/>
    </source>
</evidence>